<sequence length="169" mass="19507">MNENKIFYSKYSESDFDSYKTLVYDNDLMRYITGTALTEEQAQTKFKSILGINKKEEKLGYFKILTVTNVFIGDCKLERYKYDPSILEIGYILKKDYWGRGYGTSICKEMLTLASTYFPGQDIIGIIDPDNIASKKLLQKFGFESYFVGVEDNLPTEKLLLKIADKTLK</sequence>
<accession>A0A1T5G3Z3</accession>
<evidence type="ECO:0000259" key="1">
    <source>
        <dbReference type="Pfam" id="PF13302"/>
    </source>
</evidence>
<dbReference type="AlphaFoldDB" id="A0A1T5G3Z3"/>
<dbReference type="PANTHER" id="PTHR43792">
    <property type="entry name" value="GNAT FAMILY, PUTATIVE (AFU_ORTHOLOGUE AFUA_3G00765)-RELATED-RELATED"/>
    <property type="match status" value="1"/>
</dbReference>
<dbReference type="GO" id="GO:0016747">
    <property type="term" value="F:acyltransferase activity, transferring groups other than amino-acyl groups"/>
    <property type="evidence" value="ECO:0007669"/>
    <property type="project" value="InterPro"/>
</dbReference>
<proteinExistence type="predicted"/>
<evidence type="ECO:0000313" key="2">
    <source>
        <dbReference type="EMBL" id="SKC03153.1"/>
    </source>
</evidence>
<name>A0A1T5G3Z3_9SPHI</name>
<dbReference type="SUPFAM" id="SSF55729">
    <property type="entry name" value="Acyl-CoA N-acyltransferases (Nat)"/>
    <property type="match status" value="1"/>
</dbReference>
<organism evidence="2 3">
    <name type="scientific">Sphingobacterium nematocida</name>
    <dbReference type="NCBI Taxonomy" id="1513896"/>
    <lineage>
        <taxon>Bacteria</taxon>
        <taxon>Pseudomonadati</taxon>
        <taxon>Bacteroidota</taxon>
        <taxon>Sphingobacteriia</taxon>
        <taxon>Sphingobacteriales</taxon>
        <taxon>Sphingobacteriaceae</taxon>
        <taxon>Sphingobacterium</taxon>
    </lineage>
</organism>
<protein>
    <submittedName>
        <fullName evidence="2">Ribosomal-protein-alanine N-acetyltransferase</fullName>
    </submittedName>
</protein>
<dbReference type="InterPro" id="IPR016181">
    <property type="entry name" value="Acyl_CoA_acyltransferase"/>
</dbReference>
<dbReference type="OrthoDB" id="9788916at2"/>
<dbReference type="RefSeq" id="WP_079645394.1">
    <property type="nucleotide sequence ID" value="NZ_FUZF01000021.1"/>
</dbReference>
<dbReference type="Gene3D" id="3.40.630.30">
    <property type="match status" value="1"/>
</dbReference>
<evidence type="ECO:0000313" key="3">
    <source>
        <dbReference type="Proteomes" id="UP000190150"/>
    </source>
</evidence>
<keyword evidence="2" id="KW-0808">Transferase</keyword>
<dbReference type="PANTHER" id="PTHR43792:SF1">
    <property type="entry name" value="N-ACETYLTRANSFERASE DOMAIN-CONTAINING PROTEIN"/>
    <property type="match status" value="1"/>
</dbReference>
<dbReference type="STRING" id="1513896.SAMN05660841_03741"/>
<dbReference type="Proteomes" id="UP000190150">
    <property type="component" value="Unassembled WGS sequence"/>
</dbReference>
<dbReference type="EMBL" id="FUZF01000021">
    <property type="protein sequence ID" value="SKC03153.1"/>
    <property type="molecule type" value="Genomic_DNA"/>
</dbReference>
<dbReference type="Pfam" id="PF13302">
    <property type="entry name" value="Acetyltransf_3"/>
    <property type="match status" value="1"/>
</dbReference>
<reference evidence="3" key="1">
    <citation type="submission" date="2017-02" db="EMBL/GenBank/DDBJ databases">
        <authorList>
            <person name="Varghese N."/>
            <person name="Submissions S."/>
        </authorList>
    </citation>
    <scope>NUCLEOTIDE SEQUENCE [LARGE SCALE GENOMIC DNA]</scope>
    <source>
        <strain evidence="3">DSM 24091</strain>
    </source>
</reference>
<gene>
    <name evidence="2" type="ORF">SAMN05660841_03741</name>
</gene>
<dbReference type="InterPro" id="IPR051531">
    <property type="entry name" value="N-acetyltransferase"/>
</dbReference>
<dbReference type="InterPro" id="IPR000182">
    <property type="entry name" value="GNAT_dom"/>
</dbReference>
<keyword evidence="3" id="KW-1185">Reference proteome</keyword>
<feature type="domain" description="N-acetyltransferase" evidence="1">
    <location>
        <begin position="10"/>
        <end position="144"/>
    </location>
</feature>